<evidence type="ECO:0000256" key="8">
    <source>
        <dbReference type="SAM" id="MobiDB-lite"/>
    </source>
</evidence>
<dbReference type="GO" id="GO:0003824">
    <property type="term" value="F:catalytic activity"/>
    <property type="evidence" value="ECO:0007669"/>
    <property type="project" value="InterPro"/>
</dbReference>
<dbReference type="InterPro" id="IPR058240">
    <property type="entry name" value="rSAM_sf"/>
</dbReference>
<dbReference type="GO" id="GO:0046872">
    <property type="term" value="F:metal ion binding"/>
    <property type="evidence" value="ECO:0007669"/>
    <property type="project" value="UniProtKB-KW"/>
</dbReference>
<feature type="domain" description="Radical SAM core" evidence="9">
    <location>
        <begin position="15"/>
        <end position="232"/>
    </location>
</feature>
<evidence type="ECO:0000256" key="6">
    <source>
        <dbReference type="ARBA" id="ARBA00023014"/>
    </source>
</evidence>
<dbReference type="SFLD" id="SFLDG01067">
    <property type="entry name" value="SPASM/twitch_domain_containing"/>
    <property type="match status" value="1"/>
</dbReference>
<dbReference type="InterPro" id="IPR007197">
    <property type="entry name" value="rSAM"/>
</dbReference>
<accession>A0A2V0PII9</accession>
<keyword evidence="4" id="KW-0479">Metal-binding</keyword>
<dbReference type="Pfam" id="PF04055">
    <property type="entry name" value="Radical_SAM"/>
    <property type="match status" value="1"/>
</dbReference>
<dbReference type="InParanoid" id="A0A2V0PII9"/>
<sequence length="393" mass="40083">MAAPRGGAIAANAATQIAPVVNWHLEPRCNYKCKFCFATFEDVKSLAAPLPGLDALLGVPAALAAAGVVKLTFVGGEPMLHPHIFELVAAAKRAGLCTSMVTNGSRLDAASLLRLRPALDQLAFSVDASDDALHVALGRAVGGRTPGHLAHVRSLWGPARELGFSLKINTVVTKINLADDMSPLIMDLLPDRWKVFQALPVEGQNDGAVDGLLVTDGEFGAYVARHRAALAAAAAAAAASGAPRTKPSAPPAAAGAGAGVEWAGPGAEAGRARRASAPPPLVAEGNDEMRGTYAMLDAFCRRGGGVGQGLWRSFYSNTDGPHAYGPSILDAGAPAAWAAVRDRWSAAGFVQRGGVYDYGQGEAAARELRARWAGAGAAAEAAAGGGAGGGCQQ</sequence>
<keyword evidence="6" id="KW-0411">Iron-sulfur</keyword>
<keyword evidence="7" id="KW-0051">Antiviral defense</keyword>
<dbReference type="EMBL" id="BDRX01000092">
    <property type="protein sequence ID" value="GBF97117.1"/>
    <property type="molecule type" value="Genomic_DNA"/>
</dbReference>
<evidence type="ECO:0000256" key="7">
    <source>
        <dbReference type="ARBA" id="ARBA00023118"/>
    </source>
</evidence>
<evidence type="ECO:0000313" key="11">
    <source>
        <dbReference type="Proteomes" id="UP000247498"/>
    </source>
</evidence>
<name>A0A2V0PII9_9CHLO</name>
<evidence type="ECO:0000256" key="1">
    <source>
        <dbReference type="ARBA" id="ARBA00001966"/>
    </source>
</evidence>
<feature type="region of interest" description="Disordered" evidence="8">
    <location>
        <begin position="265"/>
        <end position="284"/>
    </location>
</feature>
<organism evidence="10 11">
    <name type="scientific">Raphidocelis subcapitata</name>
    <dbReference type="NCBI Taxonomy" id="307507"/>
    <lineage>
        <taxon>Eukaryota</taxon>
        <taxon>Viridiplantae</taxon>
        <taxon>Chlorophyta</taxon>
        <taxon>core chlorophytes</taxon>
        <taxon>Chlorophyceae</taxon>
        <taxon>CS clade</taxon>
        <taxon>Sphaeropleales</taxon>
        <taxon>Selenastraceae</taxon>
        <taxon>Raphidocelis</taxon>
    </lineage>
</organism>
<keyword evidence="2" id="KW-0004">4Fe-4S</keyword>
<dbReference type="PANTHER" id="PTHR21339:SF0">
    <property type="entry name" value="S-ADENOSYLMETHIONINE-DEPENDENT NUCLEOTIDE DEHYDRATASE RSAD2"/>
    <property type="match status" value="1"/>
</dbReference>
<evidence type="ECO:0000259" key="9">
    <source>
        <dbReference type="PROSITE" id="PS51918"/>
    </source>
</evidence>
<evidence type="ECO:0000256" key="5">
    <source>
        <dbReference type="ARBA" id="ARBA00023004"/>
    </source>
</evidence>
<gene>
    <name evidence="10" type="ORF">Rsub_10128</name>
</gene>
<proteinExistence type="predicted"/>
<dbReference type="STRING" id="307507.A0A2V0PII9"/>
<dbReference type="GO" id="GO:0051539">
    <property type="term" value="F:4 iron, 4 sulfur cluster binding"/>
    <property type="evidence" value="ECO:0007669"/>
    <property type="project" value="UniProtKB-KW"/>
</dbReference>
<dbReference type="PROSITE" id="PS51918">
    <property type="entry name" value="RADICAL_SAM"/>
    <property type="match status" value="1"/>
</dbReference>
<dbReference type="CDD" id="cd01335">
    <property type="entry name" value="Radical_SAM"/>
    <property type="match status" value="1"/>
</dbReference>
<keyword evidence="11" id="KW-1185">Reference proteome</keyword>
<dbReference type="OrthoDB" id="549750at2759"/>
<dbReference type="NCBIfam" id="NF038283">
    <property type="entry name" value="viperin_w_prok"/>
    <property type="match status" value="1"/>
</dbReference>
<dbReference type="SUPFAM" id="SSF102114">
    <property type="entry name" value="Radical SAM enzymes"/>
    <property type="match status" value="1"/>
</dbReference>
<comment type="cofactor">
    <cofactor evidence="1">
        <name>[4Fe-4S] cluster</name>
        <dbReference type="ChEBI" id="CHEBI:49883"/>
    </cofactor>
</comment>
<evidence type="ECO:0000256" key="4">
    <source>
        <dbReference type="ARBA" id="ARBA00022723"/>
    </source>
</evidence>
<keyword evidence="5" id="KW-0408">Iron</keyword>
<keyword evidence="3" id="KW-0949">S-adenosyl-L-methionine</keyword>
<dbReference type="GO" id="GO:0051607">
    <property type="term" value="P:defense response to virus"/>
    <property type="evidence" value="ECO:0007669"/>
    <property type="project" value="UniProtKB-KW"/>
</dbReference>
<evidence type="ECO:0000256" key="2">
    <source>
        <dbReference type="ARBA" id="ARBA00022485"/>
    </source>
</evidence>
<dbReference type="Gene3D" id="3.20.20.70">
    <property type="entry name" value="Aldolase class I"/>
    <property type="match status" value="1"/>
</dbReference>
<reference evidence="10 11" key="1">
    <citation type="journal article" date="2018" name="Sci. Rep.">
        <title>Raphidocelis subcapitata (=Pseudokirchneriella subcapitata) provides an insight into genome evolution and environmental adaptations in the Sphaeropleales.</title>
        <authorList>
            <person name="Suzuki S."/>
            <person name="Yamaguchi H."/>
            <person name="Nakajima N."/>
            <person name="Kawachi M."/>
        </authorList>
    </citation>
    <scope>NUCLEOTIDE SEQUENCE [LARGE SCALE GENOMIC DNA]</scope>
    <source>
        <strain evidence="10 11">NIES-35</strain>
    </source>
</reference>
<dbReference type="AlphaFoldDB" id="A0A2V0PII9"/>
<dbReference type="SFLD" id="SFLDS00029">
    <property type="entry name" value="Radical_SAM"/>
    <property type="match status" value="1"/>
</dbReference>
<dbReference type="InterPro" id="IPR051196">
    <property type="entry name" value="RSAD2/Viperin_antiviral"/>
</dbReference>
<protein>
    <recommendedName>
        <fullName evidence="9">Radical SAM core domain-containing protein</fullName>
    </recommendedName>
</protein>
<dbReference type="InterPro" id="IPR013785">
    <property type="entry name" value="Aldolase_TIM"/>
</dbReference>
<evidence type="ECO:0000313" key="10">
    <source>
        <dbReference type="EMBL" id="GBF97117.1"/>
    </source>
</evidence>
<evidence type="ECO:0000256" key="3">
    <source>
        <dbReference type="ARBA" id="ARBA00022691"/>
    </source>
</evidence>
<dbReference type="PANTHER" id="PTHR21339">
    <property type="entry name" value="RADICAL S-ADENOSYL METHIONINE DOMAIN-CONTAINING PROTEIN 2"/>
    <property type="match status" value="1"/>
</dbReference>
<comment type="caution">
    <text evidence="10">The sequence shown here is derived from an EMBL/GenBank/DDBJ whole genome shotgun (WGS) entry which is preliminary data.</text>
</comment>
<dbReference type="Proteomes" id="UP000247498">
    <property type="component" value="Unassembled WGS sequence"/>
</dbReference>